<dbReference type="RefSeq" id="XP_013406756.1">
    <property type="nucleotide sequence ID" value="XM_013551302.1"/>
</dbReference>
<keyword evidence="1" id="KW-0732">Signal</keyword>
<proteinExistence type="predicted"/>
<evidence type="ECO:0000313" key="3">
    <source>
        <dbReference type="RefSeq" id="XP_013406756.1"/>
    </source>
</evidence>
<gene>
    <name evidence="3" type="primary">LOC106171143</name>
</gene>
<name>A0A1S3J958_LINAN</name>
<feature type="signal peptide" evidence="1">
    <location>
        <begin position="1"/>
        <end position="19"/>
    </location>
</feature>
<accession>A0A1S3J958</accession>
<keyword evidence="2" id="KW-1185">Reference proteome</keyword>
<dbReference type="AlphaFoldDB" id="A0A1S3J958"/>
<evidence type="ECO:0000313" key="2">
    <source>
        <dbReference type="Proteomes" id="UP000085678"/>
    </source>
</evidence>
<dbReference type="KEGG" id="lak:106171143"/>
<protein>
    <submittedName>
        <fullName evidence="3">Uncharacterized protein LOC106171143</fullName>
    </submittedName>
</protein>
<dbReference type="Proteomes" id="UP000085678">
    <property type="component" value="Unplaced"/>
</dbReference>
<feature type="chain" id="PRO_5010230081" evidence="1">
    <location>
        <begin position="20"/>
        <end position="225"/>
    </location>
</feature>
<sequence length="225" mass="25187">MKCWLLDSCSVIFVIFVFSEVISSVARGENCKSSDLKTQSVCFGGLFCRNFIKTDALNFAKGLLKTPVEIASMDRLAGRRPRPILFNRYRVLGTLQRFFLALFTPEKSSSILNLDGNKCCTGISFYYCPNADFDTYTETVDGQSLIWEPVQLGDCANPKPEDMLQVLPVKACLHENANCNDWKCEAEYRSFNVLMECKSPNCPCSAPTVQYKPISLSTACLCKNT</sequence>
<organism evidence="2 3">
    <name type="scientific">Lingula anatina</name>
    <name type="common">Brachiopod</name>
    <name type="synonym">Lingula unguis</name>
    <dbReference type="NCBI Taxonomy" id="7574"/>
    <lineage>
        <taxon>Eukaryota</taxon>
        <taxon>Metazoa</taxon>
        <taxon>Spiralia</taxon>
        <taxon>Lophotrochozoa</taxon>
        <taxon>Brachiopoda</taxon>
        <taxon>Linguliformea</taxon>
        <taxon>Lingulata</taxon>
        <taxon>Lingulida</taxon>
        <taxon>Linguloidea</taxon>
        <taxon>Lingulidae</taxon>
        <taxon>Lingula</taxon>
    </lineage>
</organism>
<reference evidence="3" key="1">
    <citation type="submission" date="2025-08" db="UniProtKB">
        <authorList>
            <consortium name="RefSeq"/>
        </authorList>
    </citation>
    <scope>IDENTIFICATION</scope>
    <source>
        <tissue evidence="3">Gonads</tissue>
    </source>
</reference>
<dbReference type="InParanoid" id="A0A1S3J958"/>
<dbReference type="GeneID" id="106171143"/>
<evidence type="ECO:0000256" key="1">
    <source>
        <dbReference type="SAM" id="SignalP"/>
    </source>
</evidence>